<organism evidence="1 2">
    <name type="scientific">Chelonia mydas</name>
    <name type="common">Green sea-turtle</name>
    <name type="synonym">Chelonia agassizi</name>
    <dbReference type="NCBI Taxonomy" id="8469"/>
    <lineage>
        <taxon>Eukaryota</taxon>
        <taxon>Metazoa</taxon>
        <taxon>Chordata</taxon>
        <taxon>Craniata</taxon>
        <taxon>Vertebrata</taxon>
        <taxon>Euteleostomi</taxon>
        <taxon>Archelosauria</taxon>
        <taxon>Testudinata</taxon>
        <taxon>Testudines</taxon>
        <taxon>Cryptodira</taxon>
        <taxon>Durocryptodira</taxon>
        <taxon>Americhelydia</taxon>
        <taxon>Chelonioidea</taxon>
        <taxon>Cheloniidae</taxon>
        <taxon>Chelonia</taxon>
    </lineage>
</organism>
<proteinExistence type="predicted"/>
<dbReference type="Proteomes" id="UP000031443">
    <property type="component" value="Unassembled WGS sequence"/>
</dbReference>
<keyword evidence="2" id="KW-1185">Reference proteome</keyword>
<gene>
    <name evidence="1" type="ORF">UY3_05285</name>
</gene>
<sequence length="104" mass="12176">MSLLNVCIGASVESMDLNEPCSIMTTKLKAPQRMKRLRFNGIWQLSQTKQCKQMDKVVVEKKTNKTMLTHIAIPADRNIKKKQEEMIAKYKEPCHKVERLWKTR</sequence>
<evidence type="ECO:0000313" key="2">
    <source>
        <dbReference type="Proteomes" id="UP000031443"/>
    </source>
</evidence>
<evidence type="ECO:0000313" key="1">
    <source>
        <dbReference type="EMBL" id="EMP37473.1"/>
    </source>
</evidence>
<accession>M7BZG4</accession>
<protein>
    <submittedName>
        <fullName evidence="1">Uncharacterized protein</fullName>
    </submittedName>
</protein>
<reference evidence="2" key="1">
    <citation type="journal article" date="2013" name="Nat. Genet.">
        <title>The draft genomes of soft-shell turtle and green sea turtle yield insights into the development and evolution of the turtle-specific body plan.</title>
        <authorList>
            <person name="Wang Z."/>
            <person name="Pascual-Anaya J."/>
            <person name="Zadissa A."/>
            <person name="Li W."/>
            <person name="Niimura Y."/>
            <person name="Huang Z."/>
            <person name="Li C."/>
            <person name="White S."/>
            <person name="Xiong Z."/>
            <person name="Fang D."/>
            <person name="Wang B."/>
            <person name="Ming Y."/>
            <person name="Chen Y."/>
            <person name="Zheng Y."/>
            <person name="Kuraku S."/>
            <person name="Pignatelli M."/>
            <person name="Herrero J."/>
            <person name="Beal K."/>
            <person name="Nozawa M."/>
            <person name="Li Q."/>
            <person name="Wang J."/>
            <person name="Zhang H."/>
            <person name="Yu L."/>
            <person name="Shigenobu S."/>
            <person name="Wang J."/>
            <person name="Liu J."/>
            <person name="Flicek P."/>
            <person name="Searle S."/>
            <person name="Wang J."/>
            <person name="Kuratani S."/>
            <person name="Yin Y."/>
            <person name="Aken B."/>
            <person name="Zhang G."/>
            <person name="Irie N."/>
        </authorList>
    </citation>
    <scope>NUCLEOTIDE SEQUENCE [LARGE SCALE GENOMIC DNA]</scope>
</reference>
<dbReference type="AlphaFoldDB" id="M7BZG4"/>
<name>M7BZG4_CHEMY</name>
<dbReference type="EMBL" id="KB522027">
    <property type="protein sequence ID" value="EMP37473.1"/>
    <property type="molecule type" value="Genomic_DNA"/>
</dbReference>